<accession>A0A401RUL0</accession>
<comment type="caution">
    <text evidence="2">The sequence shown here is derived from an EMBL/GenBank/DDBJ whole genome shotgun (WGS) entry which is preliminary data.</text>
</comment>
<keyword evidence="3" id="KW-1185">Reference proteome</keyword>
<proteinExistence type="predicted"/>
<evidence type="ECO:0000313" key="3">
    <source>
        <dbReference type="Proteomes" id="UP000287033"/>
    </source>
</evidence>
<evidence type="ECO:0000313" key="2">
    <source>
        <dbReference type="EMBL" id="GCC21812.1"/>
    </source>
</evidence>
<organism evidence="2 3">
    <name type="scientific">Chiloscyllium punctatum</name>
    <name type="common">Brownbanded bambooshark</name>
    <name type="synonym">Hemiscyllium punctatum</name>
    <dbReference type="NCBI Taxonomy" id="137246"/>
    <lineage>
        <taxon>Eukaryota</taxon>
        <taxon>Metazoa</taxon>
        <taxon>Chordata</taxon>
        <taxon>Craniata</taxon>
        <taxon>Vertebrata</taxon>
        <taxon>Chondrichthyes</taxon>
        <taxon>Elasmobranchii</taxon>
        <taxon>Galeomorphii</taxon>
        <taxon>Galeoidea</taxon>
        <taxon>Orectolobiformes</taxon>
        <taxon>Hemiscylliidae</taxon>
        <taxon>Chiloscyllium</taxon>
    </lineage>
</organism>
<protein>
    <submittedName>
        <fullName evidence="2">Uncharacterized protein</fullName>
    </submittedName>
</protein>
<sequence length="116" mass="13299">MATFIQYASCYSNTRALQLLGIGRNSCMSIFSYPPYITSPRQPLPYKGPDITMRHISQVVRCLRQLRARDRREVQISNAARSSIEGLPATPSRSGRNKDKRYVSCFRKHRNIKHVG</sequence>
<reference evidence="2 3" key="1">
    <citation type="journal article" date="2018" name="Nat. Ecol. Evol.">
        <title>Shark genomes provide insights into elasmobranch evolution and the origin of vertebrates.</title>
        <authorList>
            <person name="Hara Y"/>
            <person name="Yamaguchi K"/>
            <person name="Onimaru K"/>
            <person name="Kadota M"/>
            <person name="Koyanagi M"/>
            <person name="Keeley SD"/>
            <person name="Tatsumi K"/>
            <person name="Tanaka K"/>
            <person name="Motone F"/>
            <person name="Kageyama Y"/>
            <person name="Nozu R"/>
            <person name="Adachi N"/>
            <person name="Nishimura O"/>
            <person name="Nakagawa R"/>
            <person name="Tanegashima C"/>
            <person name="Kiyatake I"/>
            <person name="Matsumoto R"/>
            <person name="Murakumo K"/>
            <person name="Nishida K"/>
            <person name="Terakita A"/>
            <person name="Kuratani S"/>
            <person name="Sato K"/>
            <person name="Hyodo S Kuraku.S."/>
        </authorList>
    </citation>
    <scope>NUCLEOTIDE SEQUENCE [LARGE SCALE GENOMIC DNA]</scope>
</reference>
<gene>
    <name evidence="2" type="ORF">chiPu_0020287</name>
</gene>
<dbReference type="EMBL" id="BEZZ01002493">
    <property type="protein sequence ID" value="GCC21812.1"/>
    <property type="molecule type" value="Genomic_DNA"/>
</dbReference>
<evidence type="ECO:0000256" key="1">
    <source>
        <dbReference type="SAM" id="MobiDB-lite"/>
    </source>
</evidence>
<dbReference type="AlphaFoldDB" id="A0A401RUL0"/>
<dbReference type="OrthoDB" id="10316530at2759"/>
<dbReference type="OMA" id="ITMRHIS"/>
<feature type="region of interest" description="Disordered" evidence="1">
    <location>
        <begin position="77"/>
        <end position="103"/>
    </location>
</feature>
<dbReference type="Proteomes" id="UP000287033">
    <property type="component" value="Unassembled WGS sequence"/>
</dbReference>
<name>A0A401RUL0_CHIPU</name>